<sequence length="91" mass="10626">MEEYMIPCFSKTLFGVECLGCGTQRAFILILKGEFIAAFKMYPAIYTLIPFFLFISLHFIDKSRKYTSYIKWFAIINGIIMITSYLIKINN</sequence>
<dbReference type="EMBL" id="CP090145">
    <property type="protein sequence ID" value="UOX32851.1"/>
    <property type="molecule type" value="Genomic_DNA"/>
</dbReference>
<keyword evidence="1" id="KW-0472">Membrane</keyword>
<gene>
    <name evidence="2" type="ORF">LXD69_12485</name>
</gene>
<keyword evidence="1" id="KW-0812">Transmembrane</keyword>
<reference evidence="2" key="1">
    <citation type="submission" date="2021-12" db="EMBL/GenBank/DDBJ databases">
        <authorList>
            <person name="Cha I.-T."/>
            <person name="Lee K.-E."/>
            <person name="Park S.-J."/>
        </authorList>
    </citation>
    <scope>NUCLEOTIDE SEQUENCE</scope>
    <source>
        <strain evidence="2">YSM-43</strain>
    </source>
</reference>
<keyword evidence="3" id="KW-1185">Reference proteome</keyword>
<protein>
    <submittedName>
        <fullName evidence="2">DUF2752 domain-containing protein</fullName>
    </submittedName>
</protein>
<evidence type="ECO:0000256" key="1">
    <source>
        <dbReference type="SAM" id="Phobius"/>
    </source>
</evidence>
<feature type="transmembrane region" description="Helical" evidence="1">
    <location>
        <begin position="69"/>
        <end position="87"/>
    </location>
</feature>
<dbReference type="Proteomes" id="UP000830454">
    <property type="component" value="Chromosome"/>
</dbReference>
<reference evidence="2" key="2">
    <citation type="submission" date="2022-04" db="EMBL/GenBank/DDBJ databases">
        <title>Complete Genome Sequence of Flavobacterium sediminilitoris YSM-43, Isolated from a Tidal Sediment.</title>
        <authorList>
            <person name="Lee P.A."/>
        </authorList>
    </citation>
    <scope>NUCLEOTIDE SEQUENCE</scope>
    <source>
        <strain evidence="2">YSM-43</strain>
    </source>
</reference>
<accession>A0ABY4HKL7</accession>
<keyword evidence="1" id="KW-1133">Transmembrane helix</keyword>
<organism evidence="2 3">
    <name type="scientific">Flavobacterium sediminilitoris</name>
    <dbReference type="NCBI Taxonomy" id="2024526"/>
    <lineage>
        <taxon>Bacteria</taxon>
        <taxon>Pseudomonadati</taxon>
        <taxon>Bacteroidota</taxon>
        <taxon>Flavobacteriia</taxon>
        <taxon>Flavobacteriales</taxon>
        <taxon>Flavobacteriaceae</taxon>
        <taxon>Flavobacterium</taxon>
    </lineage>
</organism>
<name>A0ABY4HKL7_9FLAO</name>
<dbReference type="RefSeq" id="WP_045966817.1">
    <property type="nucleotide sequence ID" value="NZ_CP090145.1"/>
</dbReference>
<evidence type="ECO:0000313" key="3">
    <source>
        <dbReference type="Proteomes" id="UP000830454"/>
    </source>
</evidence>
<feature type="transmembrane region" description="Helical" evidence="1">
    <location>
        <begin position="41"/>
        <end position="60"/>
    </location>
</feature>
<dbReference type="Pfam" id="PF10825">
    <property type="entry name" value="DUF2752"/>
    <property type="match status" value="1"/>
</dbReference>
<evidence type="ECO:0000313" key="2">
    <source>
        <dbReference type="EMBL" id="UOX32851.1"/>
    </source>
</evidence>
<proteinExistence type="predicted"/>
<dbReference type="InterPro" id="IPR021215">
    <property type="entry name" value="DUF2752"/>
</dbReference>